<dbReference type="GO" id="GO:0008239">
    <property type="term" value="F:dipeptidyl-peptidase activity"/>
    <property type="evidence" value="ECO:0007669"/>
    <property type="project" value="InterPro"/>
</dbReference>
<protein>
    <recommendedName>
        <fullName evidence="2">Xaa-Pro dipeptidyl-peptidase C-terminal domain-containing protein</fullName>
    </recommendedName>
</protein>
<dbReference type="SUPFAM" id="SSF53474">
    <property type="entry name" value="alpha/beta-Hydrolases"/>
    <property type="match status" value="1"/>
</dbReference>
<keyword evidence="4" id="KW-1185">Reference proteome</keyword>
<dbReference type="EMBL" id="KV878729">
    <property type="protein sequence ID" value="OJJ65501.1"/>
    <property type="molecule type" value="Genomic_DNA"/>
</dbReference>
<gene>
    <name evidence="3" type="ORF">ASPBRDRAFT_190050</name>
</gene>
<dbReference type="PANTHER" id="PTHR43056">
    <property type="entry name" value="PEPTIDASE S9 PROLYL OLIGOPEPTIDASE"/>
    <property type="match status" value="1"/>
</dbReference>
<sequence>MKEGRASRHYTSVQDFQVHVLPSLPEIKRILDVPVVLRDGTLLSANCYLPASGLPVPVICSMTPYRKERHKECYDNFSNIENTHLGIMRFSCDATFEGPDPGFWVPHGYGVVHVDARGFGKSPGLAKPFSTGAFRDFYDTIEWVAAQPWCNGRVATSGVSYLGLSQYFLAALHPPSLCAINPWDARTDRFRSDFLGGIPNTYMSRWVFENFTIPSLNDPSQADDLRAFADTAGAPRLLSDPYYAEQKELLSLITRVNVPTLIGGSISDQAKHTRDAFENFMAIESAHKWLYIHRDPEWAAYYDEAGLAIQRRFFDHFVKGIDNGWEDTPKVFGKIFQNRTRFGLLHGAAWPLQQTVHKTFYLGNSQSLLSHEQSSEASESYNCEKGRVTFSIVFDRDVGIVGHSHLTIWLSTEGSEDADLFVGLKKFDCDGDEVYFLGESGNNPNDIVSRGWLRASHRELSEASTSFRPLLSHTRQLPLLAKEPTKMTIEIHPTSTSFRAGETLMLVIQGASIQPSDVAIGFDEKINKGVHTVHFGGIYKSYLSLPMV</sequence>
<dbReference type="RefSeq" id="XP_067472752.1">
    <property type="nucleotide sequence ID" value="XM_067620181.1"/>
</dbReference>
<dbReference type="OrthoDB" id="2578740at2759"/>
<dbReference type="InterPro" id="IPR013736">
    <property type="entry name" value="Xaa-Pro_dipept_C"/>
</dbReference>
<dbReference type="InterPro" id="IPR008979">
    <property type="entry name" value="Galactose-bd-like_sf"/>
</dbReference>
<dbReference type="Gene3D" id="1.10.3020.20">
    <property type="match status" value="1"/>
</dbReference>
<dbReference type="SUPFAM" id="SSF49785">
    <property type="entry name" value="Galactose-binding domain-like"/>
    <property type="match status" value="1"/>
</dbReference>
<dbReference type="Proteomes" id="UP000184499">
    <property type="component" value="Unassembled WGS sequence"/>
</dbReference>
<dbReference type="Gene3D" id="3.40.50.1820">
    <property type="entry name" value="alpha/beta hydrolase"/>
    <property type="match status" value="1"/>
</dbReference>
<dbReference type="SMART" id="SM00939">
    <property type="entry name" value="PepX_C"/>
    <property type="match status" value="1"/>
</dbReference>
<dbReference type="PANTHER" id="PTHR43056:SF10">
    <property type="entry name" value="COCE_NOND FAMILY, PUTATIVE (AFU_ORTHOLOGUE AFUA_7G00600)-RELATED"/>
    <property type="match status" value="1"/>
</dbReference>
<keyword evidence="1" id="KW-0378">Hydrolase</keyword>
<accession>A0A1L9U1F1</accession>
<feature type="domain" description="Xaa-Pro dipeptidyl-peptidase C-terminal" evidence="2">
    <location>
        <begin position="311"/>
        <end position="544"/>
    </location>
</feature>
<dbReference type="NCBIfam" id="TIGR00976">
    <property type="entry name" value="CocE_NonD"/>
    <property type="match status" value="1"/>
</dbReference>
<dbReference type="STRING" id="767769.A0A1L9U1F1"/>
<reference evidence="4" key="1">
    <citation type="journal article" date="2017" name="Genome Biol.">
        <title>Comparative genomics reveals high biological diversity and specific adaptations in the industrially and medically important fungal genus Aspergillus.</title>
        <authorList>
            <person name="de Vries R.P."/>
            <person name="Riley R."/>
            <person name="Wiebenga A."/>
            <person name="Aguilar-Osorio G."/>
            <person name="Amillis S."/>
            <person name="Uchima C.A."/>
            <person name="Anderluh G."/>
            <person name="Asadollahi M."/>
            <person name="Askin M."/>
            <person name="Barry K."/>
            <person name="Battaglia E."/>
            <person name="Bayram O."/>
            <person name="Benocci T."/>
            <person name="Braus-Stromeyer S.A."/>
            <person name="Caldana C."/>
            <person name="Canovas D."/>
            <person name="Cerqueira G.C."/>
            <person name="Chen F."/>
            <person name="Chen W."/>
            <person name="Choi C."/>
            <person name="Clum A."/>
            <person name="Dos Santos R.A."/>
            <person name="Damasio A.R."/>
            <person name="Diallinas G."/>
            <person name="Emri T."/>
            <person name="Fekete E."/>
            <person name="Flipphi M."/>
            <person name="Freyberg S."/>
            <person name="Gallo A."/>
            <person name="Gournas C."/>
            <person name="Habgood R."/>
            <person name="Hainaut M."/>
            <person name="Harispe M.L."/>
            <person name="Henrissat B."/>
            <person name="Hilden K.S."/>
            <person name="Hope R."/>
            <person name="Hossain A."/>
            <person name="Karabika E."/>
            <person name="Karaffa L."/>
            <person name="Karanyi Z."/>
            <person name="Krasevec N."/>
            <person name="Kuo A."/>
            <person name="Kusch H."/>
            <person name="LaButti K."/>
            <person name="Lagendijk E.L."/>
            <person name="Lapidus A."/>
            <person name="Levasseur A."/>
            <person name="Lindquist E."/>
            <person name="Lipzen A."/>
            <person name="Logrieco A.F."/>
            <person name="MacCabe A."/>
            <person name="Maekelae M.R."/>
            <person name="Malavazi I."/>
            <person name="Melin P."/>
            <person name="Meyer V."/>
            <person name="Mielnichuk N."/>
            <person name="Miskei M."/>
            <person name="Molnar A.P."/>
            <person name="Mule G."/>
            <person name="Ngan C.Y."/>
            <person name="Orejas M."/>
            <person name="Orosz E."/>
            <person name="Ouedraogo J.P."/>
            <person name="Overkamp K.M."/>
            <person name="Park H.-S."/>
            <person name="Perrone G."/>
            <person name="Piumi F."/>
            <person name="Punt P.J."/>
            <person name="Ram A.F."/>
            <person name="Ramon A."/>
            <person name="Rauscher S."/>
            <person name="Record E."/>
            <person name="Riano-Pachon D.M."/>
            <person name="Robert V."/>
            <person name="Roehrig J."/>
            <person name="Ruller R."/>
            <person name="Salamov A."/>
            <person name="Salih N.S."/>
            <person name="Samson R.A."/>
            <person name="Sandor E."/>
            <person name="Sanguinetti M."/>
            <person name="Schuetze T."/>
            <person name="Sepcic K."/>
            <person name="Shelest E."/>
            <person name="Sherlock G."/>
            <person name="Sophianopoulou V."/>
            <person name="Squina F.M."/>
            <person name="Sun H."/>
            <person name="Susca A."/>
            <person name="Todd R.B."/>
            <person name="Tsang A."/>
            <person name="Unkles S.E."/>
            <person name="van de Wiele N."/>
            <person name="van Rossen-Uffink D."/>
            <person name="Oliveira J.V."/>
            <person name="Vesth T.C."/>
            <person name="Visser J."/>
            <person name="Yu J.-H."/>
            <person name="Zhou M."/>
            <person name="Andersen M.R."/>
            <person name="Archer D.B."/>
            <person name="Baker S.E."/>
            <person name="Benoit I."/>
            <person name="Brakhage A.A."/>
            <person name="Braus G.H."/>
            <person name="Fischer R."/>
            <person name="Frisvad J.C."/>
            <person name="Goldman G.H."/>
            <person name="Houbraken J."/>
            <person name="Oakley B."/>
            <person name="Pocsi I."/>
            <person name="Scazzocchio C."/>
            <person name="Seiboth B."/>
            <person name="vanKuyk P.A."/>
            <person name="Wortman J."/>
            <person name="Dyer P.S."/>
            <person name="Grigoriev I.V."/>
        </authorList>
    </citation>
    <scope>NUCLEOTIDE SEQUENCE [LARGE SCALE GENOMIC DNA]</scope>
    <source>
        <strain evidence="4">CBS 101740 / IMI 381727 / IBT 21946</strain>
    </source>
</reference>
<dbReference type="InterPro" id="IPR000383">
    <property type="entry name" value="Xaa-Pro-like_dom"/>
</dbReference>
<dbReference type="AlphaFoldDB" id="A0A1L9U1F1"/>
<evidence type="ECO:0000259" key="2">
    <source>
        <dbReference type="SMART" id="SM00939"/>
    </source>
</evidence>
<dbReference type="Pfam" id="PF08530">
    <property type="entry name" value="PepX_C"/>
    <property type="match status" value="1"/>
</dbReference>
<dbReference type="VEuPathDB" id="FungiDB:ASPBRDRAFT_190050"/>
<dbReference type="InterPro" id="IPR029058">
    <property type="entry name" value="AB_hydrolase_fold"/>
</dbReference>
<dbReference type="Pfam" id="PF02129">
    <property type="entry name" value="Peptidase_S15"/>
    <property type="match status" value="1"/>
</dbReference>
<evidence type="ECO:0000256" key="1">
    <source>
        <dbReference type="ARBA" id="ARBA00022801"/>
    </source>
</evidence>
<dbReference type="Gene3D" id="2.60.120.260">
    <property type="entry name" value="Galactose-binding domain-like"/>
    <property type="match status" value="1"/>
</dbReference>
<dbReference type="GeneID" id="93572669"/>
<proteinExistence type="predicted"/>
<dbReference type="InterPro" id="IPR050585">
    <property type="entry name" value="Xaa-Pro_dipeptidyl-ppase/CocE"/>
</dbReference>
<organism evidence="3 4">
    <name type="scientific">Aspergillus brasiliensis (strain CBS 101740 / IMI 381727 / IBT 21946)</name>
    <dbReference type="NCBI Taxonomy" id="767769"/>
    <lineage>
        <taxon>Eukaryota</taxon>
        <taxon>Fungi</taxon>
        <taxon>Dikarya</taxon>
        <taxon>Ascomycota</taxon>
        <taxon>Pezizomycotina</taxon>
        <taxon>Eurotiomycetes</taxon>
        <taxon>Eurotiomycetidae</taxon>
        <taxon>Eurotiales</taxon>
        <taxon>Aspergillaceae</taxon>
        <taxon>Aspergillus</taxon>
        <taxon>Aspergillus subgen. Circumdati</taxon>
    </lineage>
</organism>
<dbReference type="InterPro" id="IPR005674">
    <property type="entry name" value="CocE/Ser_esterase"/>
</dbReference>
<evidence type="ECO:0000313" key="4">
    <source>
        <dbReference type="Proteomes" id="UP000184499"/>
    </source>
</evidence>
<name>A0A1L9U1F1_ASPBC</name>
<evidence type="ECO:0000313" key="3">
    <source>
        <dbReference type="EMBL" id="OJJ65501.1"/>
    </source>
</evidence>